<feature type="chain" id="PRO_5046436829" evidence="1">
    <location>
        <begin position="21"/>
        <end position="203"/>
    </location>
</feature>
<proteinExistence type="predicted"/>
<keyword evidence="3" id="KW-1185">Reference proteome</keyword>
<dbReference type="PROSITE" id="PS51257">
    <property type="entry name" value="PROKAR_LIPOPROTEIN"/>
    <property type="match status" value="1"/>
</dbReference>
<organism evidence="2 3">
    <name type="scientific">Microbulbifer epialgicus</name>
    <dbReference type="NCBI Taxonomy" id="393907"/>
    <lineage>
        <taxon>Bacteria</taxon>
        <taxon>Pseudomonadati</taxon>
        <taxon>Pseudomonadota</taxon>
        <taxon>Gammaproteobacteria</taxon>
        <taxon>Cellvibrionales</taxon>
        <taxon>Microbulbiferaceae</taxon>
        <taxon>Microbulbifer</taxon>
    </lineage>
</organism>
<gene>
    <name evidence="2" type="ORF">ACCI49_16535</name>
</gene>
<evidence type="ECO:0000313" key="3">
    <source>
        <dbReference type="Proteomes" id="UP001569428"/>
    </source>
</evidence>
<dbReference type="InterPro" id="IPR021242">
    <property type="entry name" value="DUF2799"/>
</dbReference>
<accession>A0ABV4P3H2</accession>
<name>A0ABV4P3H2_9GAMM</name>
<dbReference type="Pfam" id="PF10973">
    <property type="entry name" value="DUF2799"/>
    <property type="match status" value="1"/>
</dbReference>
<evidence type="ECO:0000256" key="1">
    <source>
        <dbReference type="SAM" id="SignalP"/>
    </source>
</evidence>
<dbReference type="Proteomes" id="UP001569428">
    <property type="component" value="Unassembled WGS sequence"/>
</dbReference>
<dbReference type="RefSeq" id="WP_371840200.1">
    <property type="nucleotide sequence ID" value="NZ_JBGMEK010000044.1"/>
</dbReference>
<protein>
    <submittedName>
        <fullName evidence="2">DUF2799 domain-containing protein</fullName>
    </submittedName>
</protein>
<dbReference type="EMBL" id="JBGMEK010000044">
    <property type="protein sequence ID" value="MFA0812522.1"/>
    <property type="molecule type" value="Genomic_DNA"/>
</dbReference>
<comment type="caution">
    <text evidence="2">The sequence shown here is derived from an EMBL/GenBank/DDBJ whole genome shotgun (WGS) entry which is preliminary data.</text>
</comment>
<sequence length="203" mass="24056">MFARLNVTLLIFAVVLSGCAVISEDECRSGLWYERGVQDGARGRSQSLVQDLAQECQSYEIYVDNEAWLRGHEEGVEQFCTPDNGYQQGRRGRSYEGVCTGPTADLFEENYQRGFAEYRIEQHYRKLLWRRDNLERELYSLHHALRHTDSDSQRRALYFQHSRLEWELRMLDLELHHYGLFGPHYFTPGLYPRGFFSSAFFYW</sequence>
<evidence type="ECO:0000313" key="2">
    <source>
        <dbReference type="EMBL" id="MFA0812522.1"/>
    </source>
</evidence>
<keyword evidence="1" id="KW-0732">Signal</keyword>
<feature type="signal peptide" evidence="1">
    <location>
        <begin position="1"/>
        <end position="20"/>
    </location>
</feature>
<reference evidence="2 3" key="1">
    <citation type="submission" date="2024-08" db="EMBL/GenBank/DDBJ databases">
        <authorList>
            <person name="Ishaq N."/>
        </authorList>
    </citation>
    <scope>NUCLEOTIDE SEQUENCE [LARGE SCALE GENOMIC DNA]</scope>
    <source>
        <strain evidence="2 3">DSM 18651</strain>
    </source>
</reference>